<keyword evidence="5 7" id="KW-0411">Iron-sulfur</keyword>
<dbReference type="PANTHER" id="PTHR43342">
    <property type="entry name" value="NADH-QUINONE OXIDOREDUCTASE, E SUBUNIT"/>
    <property type="match status" value="1"/>
</dbReference>
<evidence type="ECO:0000256" key="1">
    <source>
        <dbReference type="ARBA" id="ARBA00010643"/>
    </source>
</evidence>
<feature type="binding site" evidence="7">
    <location>
        <position position="95"/>
    </location>
    <ligand>
        <name>[2Fe-2S] cluster</name>
        <dbReference type="ChEBI" id="CHEBI:190135"/>
    </ligand>
</feature>
<dbReference type="CDD" id="cd03064">
    <property type="entry name" value="TRX_Fd_NuoE"/>
    <property type="match status" value="1"/>
</dbReference>
<dbReference type="GO" id="GO:0051537">
    <property type="term" value="F:2 iron, 2 sulfur cluster binding"/>
    <property type="evidence" value="ECO:0007669"/>
    <property type="project" value="UniProtKB-KW"/>
</dbReference>
<accession>A0A1T4JQC0</accession>
<dbReference type="PIRSF" id="PIRSF000216">
    <property type="entry name" value="NADH_DH_24kDa"/>
    <property type="match status" value="1"/>
</dbReference>
<dbReference type="AlphaFoldDB" id="A0A1T4JQC0"/>
<gene>
    <name evidence="8" type="ORF">SAMN02745118_00310</name>
</gene>
<reference evidence="9" key="1">
    <citation type="submission" date="2017-02" db="EMBL/GenBank/DDBJ databases">
        <authorList>
            <person name="Varghese N."/>
            <person name="Submissions S."/>
        </authorList>
    </citation>
    <scope>NUCLEOTIDE SEQUENCE [LARGE SCALE GENOMIC DNA]</scope>
    <source>
        <strain evidence="9">ATCC BAA-73</strain>
    </source>
</reference>
<dbReference type="Pfam" id="PF01257">
    <property type="entry name" value="2Fe-2S_thioredx"/>
    <property type="match status" value="1"/>
</dbReference>
<dbReference type="InterPro" id="IPR036249">
    <property type="entry name" value="Thioredoxin-like_sf"/>
</dbReference>
<evidence type="ECO:0000313" key="8">
    <source>
        <dbReference type="EMBL" id="SJZ32319.1"/>
    </source>
</evidence>
<proteinExistence type="inferred from homology"/>
<feature type="binding site" evidence="7">
    <location>
        <position position="140"/>
    </location>
    <ligand>
        <name>[2Fe-2S] cluster</name>
        <dbReference type="ChEBI" id="CHEBI:190135"/>
    </ligand>
</feature>
<comment type="cofactor">
    <cofactor evidence="6">
        <name>[2Fe-2S] cluster</name>
        <dbReference type="ChEBI" id="CHEBI:190135"/>
    </cofactor>
</comment>
<dbReference type="NCBIfam" id="NF005722">
    <property type="entry name" value="PRK07539.1-2"/>
    <property type="match status" value="1"/>
</dbReference>
<dbReference type="RefSeq" id="WP_234983864.1">
    <property type="nucleotide sequence ID" value="NZ_FUWM01000004.1"/>
</dbReference>
<evidence type="ECO:0000256" key="4">
    <source>
        <dbReference type="ARBA" id="ARBA00023004"/>
    </source>
</evidence>
<dbReference type="InterPro" id="IPR002023">
    <property type="entry name" value="NuoE-like"/>
</dbReference>
<protein>
    <submittedName>
        <fullName evidence="8">NAD(P)-dependent iron-only hydrogenase diaphorase component iron-sulfur protein</fullName>
    </submittedName>
</protein>
<feature type="binding site" evidence="7">
    <location>
        <position position="136"/>
    </location>
    <ligand>
        <name>[2Fe-2S] cluster</name>
        <dbReference type="ChEBI" id="CHEBI:190135"/>
    </ligand>
</feature>
<dbReference type="SUPFAM" id="SSF52833">
    <property type="entry name" value="Thioredoxin-like"/>
    <property type="match status" value="1"/>
</dbReference>
<dbReference type="GO" id="GO:0016491">
    <property type="term" value="F:oxidoreductase activity"/>
    <property type="evidence" value="ECO:0007669"/>
    <property type="project" value="InterPro"/>
</dbReference>
<dbReference type="Gene3D" id="1.10.10.1590">
    <property type="entry name" value="NADH-quinone oxidoreductase subunit E"/>
    <property type="match status" value="1"/>
</dbReference>
<evidence type="ECO:0000256" key="6">
    <source>
        <dbReference type="ARBA" id="ARBA00034078"/>
    </source>
</evidence>
<evidence type="ECO:0000256" key="3">
    <source>
        <dbReference type="ARBA" id="ARBA00022723"/>
    </source>
</evidence>
<dbReference type="PANTHER" id="PTHR43342:SF2">
    <property type="entry name" value="POTENTIAL NAD-REDUCING HYDROGENASE SUBUNIT"/>
    <property type="match status" value="1"/>
</dbReference>
<dbReference type="InterPro" id="IPR028431">
    <property type="entry name" value="NADP_DH_HndA-like"/>
</dbReference>
<sequence length="169" mass="18912">MATTEEQIDKKTEESKLSDEELNQIDKIIEENQGEEGILINVLHKVQKIVGYLPREIQIRVATGLDIPFSKVYSVVSFYSLFSTTPRGKYTIEICTGTACYVKGAEEVLKRIKDELKIEPGETTEDNLFTLETARCIGACGMAPVVVVGDDVHGRIEPDKVSDLLNQYR</sequence>
<keyword evidence="2 7" id="KW-0001">2Fe-2S</keyword>
<dbReference type="GO" id="GO:0046872">
    <property type="term" value="F:metal ion binding"/>
    <property type="evidence" value="ECO:0007669"/>
    <property type="project" value="UniProtKB-KW"/>
</dbReference>
<evidence type="ECO:0000313" key="9">
    <source>
        <dbReference type="Proteomes" id="UP000190625"/>
    </source>
</evidence>
<dbReference type="InterPro" id="IPR042128">
    <property type="entry name" value="NuoE_dom"/>
</dbReference>
<keyword evidence="9" id="KW-1185">Reference proteome</keyword>
<keyword evidence="3 7" id="KW-0479">Metal-binding</keyword>
<comment type="cofactor">
    <cofactor evidence="7">
        <name>[2Fe-2S] cluster</name>
        <dbReference type="ChEBI" id="CHEBI:190135"/>
    </cofactor>
    <text evidence="7">Binds 1 [2Fe-2S] cluster.</text>
</comment>
<name>A0A1T4JQC0_9FIRM</name>
<dbReference type="InterPro" id="IPR041921">
    <property type="entry name" value="NuoE_N"/>
</dbReference>
<keyword evidence="4 7" id="KW-0408">Iron</keyword>
<evidence type="ECO:0000256" key="2">
    <source>
        <dbReference type="ARBA" id="ARBA00022714"/>
    </source>
</evidence>
<dbReference type="EMBL" id="FUWM01000004">
    <property type="protein sequence ID" value="SJZ32319.1"/>
    <property type="molecule type" value="Genomic_DNA"/>
</dbReference>
<dbReference type="FunFam" id="3.40.30.10:FF:000015">
    <property type="entry name" value="NADH-quinone oxidoreductase subunit E"/>
    <property type="match status" value="1"/>
</dbReference>
<feature type="binding site" evidence="7">
    <location>
        <position position="100"/>
    </location>
    <ligand>
        <name>[2Fe-2S] cluster</name>
        <dbReference type="ChEBI" id="CHEBI:190135"/>
    </ligand>
</feature>
<dbReference type="STRING" id="142842.SAMN02745118_00310"/>
<dbReference type="Proteomes" id="UP000190625">
    <property type="component" value="Unassembled WGS sequence"/>
</dbReference>
<evidence type="ECO:0000256" key="5">
    <source>
        <dbReference type="ARBA" id="ARBA00023014"/>
    </source>
</evidence>
<organism evidence="8 9">
    <name type="scientific">Selenihalanaerobacter shriftii</name>
    <dbReference type="NCBI Taxonomy" id="142842"/>
    <lineage>
        <taxon>Bacteria</taxon>
        <taxon>Bacillati</taxon>
        <taxon>Bacillota</taxon>
        <taxon>Clostridia</taxon>
        <taxon>Halanaerobiales</taxon>
        <taxon>Halobacteroidaceae</taxon>
        <taxon>Selenihalanaerobacter</taxon>
    </lineage>
</organism>
<comment type="similarity">
    <text evidence="1">Belongs to the complex I 24 kDa subunit family.</text>
</comment>
<dbReference type="Gene3D" id="3.40.30.10">
    <property type="entry name" value="Glutaredoxin"/>
    <property type="match status" value="1"/>
</dbReference>
<evidence type="ECO:0000256" key="7">
    <source>
        <dbReference type="PIRSR" id="PIRSR000216-1"/>
    </source>
</evidence>